<dbReference type="PANTHER" id="PTHR21015">
    <property type="entry name" value="UDP-N-ACETYLGLUCOSAMINE--N-ACETYLMURAMYL-(PENTAPEPTIDE) PYROPHOSPHORYL-UNDECAPRENOL N-ACETYLGLUCOSAMINE TRANSFERASE 1"/>
    <property type="match status" value="1"/>
</dbReference>
<keyword evidence="3" id="KW-1185">Reference proteome</keyword>
<dbReference type="Gene3D" id="3.40.50.2000">
    <property type="entry name" value="Glycogen Phosphorylase B"/>
    <property type="match status" value="1"/>
</dbReference>
<evidence type="ECO:0000313" key="2">
    <source>
        <dbReference type="EMBL" id="QMS92124.1"/>
    </source>
</evidence>
<dbReference type="Proteomes" id="UP000514713">
    <property type="component" value="Chromosome"/>
</dbReference>
<dbReference type="KEGG" id="ned:HUN01_32685"/>
<dbReference type="InterPro" id="IPR007235">
    <property type="entry name" value="Glyco_trans_28_C"/>
</dbReference>
<sequence>MVYSHDGFGLGNIRRMLAICTHLLDSIPELSILVISGSPMLHSFRLPKRLDYIKLPCLNRGTSGEMSVKYLGTEIEETVKLRSELILSAIANFKPDIFLVDKKPYGIRNELKAAIEYLKTKLTETSLILLLRDILDHRDVTIPEWQKHGNNEAIHRFYDRVLVVGTPEIFDIRQEYQLPPMVAEKVQFCGYIRTELGRKSPNLIRSELRLSPEEQFILVTPGGGEDGYRLIDTYLSSLVLLPDSYKFRSLIICGPEMPLEHQASLQRKAAAYPQVQIGEFTDDLMSYIATADAVVAMGGYNTTCEILSAGKPAVVVPRIKPSREQCIRAEHLSKLGILAAIHPNDLTPDILLRSLLQQLQTPQISFSTINMDGLPKISQYISALLAKKKSVSSFCYKSPEQLPELMMIAKIV</sequence>
<organism evidence="2 3">
    <name type="scientific">Nostoc edaphicum CCNP1411</name>
    <dbReference type="NCBI Taxonomy" id="1472755"/>
    <lineage>
        <taxon>Bacteria</taxon>
        <taxon>Bacillati</taxon>
        <taxon>Cyanobacteriota</taxon>
        <taxon>Cyanophyceae</taxon>
        <taxon>Nostocales</taxon>
        <taxon>Nostocaceae</taxon>
        <taxon>Nostoc</taxon>
    </lineage>
</organism>
<name>A0A7D7QP03_9NOSO</name>
<reference evidence="3" key="1">
    <citation type="submission" date="2020-06" db="EMBL/GenBank/DDBJ databases">
        <title>Nostoc edaphicum CCNP1411 genome.</title>
        <authorList>
            <person name="Fidor A."/>
            <person name="Grabski M."/>
            <person name="Gawor J."/>
            <person name="Gromadka R."/>
            <person name="Wegrzyn G."/>
            <person name="Mazur-Marzec H."/>
        </authorList>
    </citation>
    <scope>NUCLEOTIDE SEQUENCE [LARGE SCALE GENOMIC DNA]</scope>
    <source>
        <strain evidence="3">CCNP1411</strain>
    </source>
</reference>
<accession>A0A7D7QP03</accession>
<keyword evidence="2" id="KW-0808">Transferase</keyword>
<gene>
    <name evidence="2" type="ORF">HUN01_32685</name>
</gene>
<dbReference type="PANTHER" id="PTHR21015:SF28">
    <property type="entry name" value="SLL1722 PROTEIN"/>
    <property type="match status" value="1"/>
</dbReference>
<evidence type="ECO:0000313" key="3">
    <source>
        <dbReference type="Proteomes" id="UP000514713"/>
    </source>
</evidence>
<dbReference type="EMBL" id="CP054698">
    <property type="protein sequence ID" value="QMS92124.1"/>
    <property type="molecule type" value="Genomic_DNA"/>
</dbReference>
<dbReference type="AlphaFoldDB" id="A0A7D7QP03"/>
<evidence type="ECO:0000259" key="1">
    <source>
        <dbReference type="Pfam" id="PF04101"/>
    </source>
</evidence>
<dbReference type="GO" id="GO:0016758">
    <property type="term" value="F:hexosyltransferase activity"/>
    <property type="evidence" value="ECO:0007669"/>
    <property type="project" value="InterPro"/>
</dbReference>
<protein>
    <submittedName>
        <fullName evidence="2">Glycosyltransferase</fullName>
    </submittedName>
</protein>
<dbReference type="Pfam" id="PF04101">
    <property type="entry name" value="Glyco_tran_28_C"/>
    <property type="match status" value="1"/>
</dbReference>
<proteinExistence type="predicted"/>
<feature type="domain" description="Glycosyl transferase family 28 C-terminal" evidence="1">
    <location>
        <begin position="223"/>
        <end position="363"/>
    </location>
</feature>
<dbReference type="SUPFAM" id="SSF53756">
    <property type="entry name" value="UDP-Glycosyltransferase/glycogen phosphorylase"/>
    <property type="match status" value="1"/>
</dbReference>